<dbReference type="Pfam" id="PF00557">
    <property type="entry name" value="Peptidase_M24"/>
    <property type="match status" value="1"/>
</dbReference>
<evidence type="ECO:0000256" key="1">
    <source>
        <dbReference type="ARBA" id="ARBA00001936"/>
    </source>
</evidence>
<keyword evidence="5" id="KW-0464">Manganese</keyword>
<name>A0A0C3KIF7_9AGAM</name>
<evidence type="ECO:0000256" key="5">
    <source>
        <dbReference type="ARBA" id="ARBA00023211"/>
    </source>
</evidence>
<organism evidence="8 9">
    <name type="scientific">Tulasnella calospora MUT 4182</name>
    <dbReference type="NCBI Taxonomy" id="1051891"/>
    <lineage>
        <taxon>Eukaryota</taxon>
        <taxon>Fungi</taxon>
        <taxon>Dikarya</taxon>
        <taxon>Basidiomycota</taxon>
        <taxon>Agaricomycotina</taxon>
        <taxon>Agaricomycetes</taxon>
        <taxon>Cantharellales</taxon>
        <taxon>Tulasnellaceae</taxon>
        <taxon>Tulasnella</taxon>
    </lineage>
</organism>
<dbReference type="Pfam" id="PF05195">
    <property type="entry name" value="AMP_N"/>
    <property type="match status" value="1"/>
</dbReference>
<reference evidence="8 9" key="1">
    <citation type="submission" date="2014-04" db="EMBL/GenBank/DDBJ databases">
        <authorList>
            <consortium name="DOE Joint Genome Institute"/>
            <person name="Kuo A."/>
            <person name="Girlanda M."/>
            <person name="Perotto S."/>
            <person name="Kohler A."/>
            <person name="Nagy L.G."/>
            <person name="Floudas D."/>
            <person name="Copeland A."/>
            <person name="Barry K.W."/>
            <person name="Cichocki N."/>
            <person name="Veneault-Fourrey C."/>
            <person name="LaButti K."/>
            <person name="Lindquist E.A."/>
            <person name="Lipzen A."/>
            <person name="Lundell T."/>
            <person name="Morin E."/>
            <person name="Murat C."/>
            <person name="Sun H."/>
            <person name="Tunlid A."/>
            <person name="Henrissat B."/>
            <person name="Grigoriev I.V."/>
            <person name="Hibbett D.S."/>
            <person name="Martin F."/>
            <person name="Nordberg H.P."/>
            <person name="Cantor M.N."/>
            <person name="Hua S.X."/>
        </authorList>
    </citation>
    <scope>NUCLEOTIDE SEQUENCE [LARGE SCALE GENOMIC DNA]</scope>
    <source>
        <strain evidence="8 9">MUT 4182</strain>
    </source>
</reference>
<evidence type="ECO:0000256" key="4">
    <source>
        <dbReference type="ARBA" id="ARBA00022801"/>
    </source>
</evidence>
<sequence>MSTTLAATLLSRSRIVSSTALSPRSLSKLPVRRQYSVRTTPSTTLPKSLKPATHGQPTHKSHPHLLKANELTPGITKDEYMQRRKKLMDGLSDDNAVVVCLAGTVKYASGASDFWYLTGFNEPESALILEKTPSTPTGHKSTLFLRPKNPRQELWDGTRTGVDAAPSFLGVDQVLPITEFPAYLQSVLAKDASGDVYTSGPQQDSSSGKYKSKRRTWSNIFKSAGGGGAAPTTYDGVMSEVYAQRPRSVKPLAPVVLEMRSVKSEAEQRVMKLAGQLSGDAHAKTMRFTGPGRSEADLAAHFEYICALGGAERPAYVPVVASGSNALMIHYTANNQVMEEGEMVLMDAGCELHGYASDITRTWPVSGTFTSPQKDLYTAVLNTLKICTELCTAENQVSLFDVHRQSVETLRAELRQIGFGSESAFGLTLGDMDRLYPHFVSHAIGVDLHESGDMRAKKLEDGMVVTIEPGVYVPPDPMFPKAFHNMGIRLEDDILVKRDHAVRLTANAPLEIADVEGTCQGLLGVGPY</sequence>
<dbReference type="Proteomes" id="UP000054248">
    <property type="component" value="Unassembled WGS sequence"/>
</dbReference>
<keyword evidence="4" id="KW-0378">Hydrolase</keyword>
<protein>
    <recommendedName>
        <fullName evidence="7">Aminopeptidase P N-terminal domain-containing protein</fullName>
    </recommendedName>
</protein>
<dbReference type="HOGENOM" id="CLU_017266_1_1_1"/>
<keyword evidence="9" id="KW-1185">Reference proteome</keyword>
<evidence type="ECO:0000256" key="3">
    <source>
        <dbReference type="ARBA" id="ARBA00022723"/>
    </source>
</evidence>
<evidence type="ECO:0000259" key="7">
    <source>
        <dbReference type="SMART" id="SM01011"/>
    </source>
</evidence>
<accession>A0A0C3KIF7</accession>
<dbReference type="Gene3D" id="3.90.230.10">
    <property type="entry name" value="Creatinase/methionine aminopeptidase superfamily"/>
    <property type="match status" value="1"/>
</dbReference>
<comment type="similarity">
    <text evidence="2">Belongs to the peptidase M24B family.</text>
</comment>
<dbReference type="GO" id="GO:0005739">
    <property type="term" value="C:mitochondrion"/>
    <property type="evidence" value="ECO:0007669"/>
    <property type="project" value="TreeGrafter"/>
</dbReference>
<dbReference type="InterPro" id="IPR007865">
    <property type="entry name" value="Aminopep_P_N"/>
</dbReference>
<feature type="region of interest" description="Disordered" evidence="6">
    <location>
        <begin position="37"/>
        <end position="63"/>
    </location>
</feature>
<dbReference type="CDD" id="cd01087">
    <property type="entry name" value="Prolidase"/>
    <property type="match status" value="1"/>
</dbReference>
<dbReference type="InterPro" id="IPR036005">
    <property type="entry name" value="Creatinase/aminopeptidase-like"/>
</dbReference>
<dbReference type="GO" id="GO:0070006">
    <property type="term" value="F:metalloaminopeptidase activity"/>
    <property type="evidence" value="ECO:0007669"/>
    <property type="project" value="InterPro"/>
</dbReference>
<dbReference type="STRING" id="1051891.A0A0C3KIF7"/>
<dbReference type="GO" id="GO:0030145">
    <property type="term" value="F:manganese ion binding"/>
    <property type="evidence" value="ECO:0007669"/>
    <property type="project" value="InterPro"/>
</dbReference>
<dbReference type="OrthoDB" id="4215474at2759"/>
<dbReference type="InterPro" id="IPR029149">
    <property type="entry name" value="Creatin/AminoP/Spt16_N"/>
</dbReference>
<dbReference type="InterPro" id="IPR052433">
    <property type="entry name" value="X-Pro_dipept-like"/>
</dbReference>
<dbReference type="SUPFAM" id="SSF53092">
    <property type="entry name" value="Creatinase/prolidase N-terminal domain"/>
    <property type="match status" value="1"/>
</dbReference>
<feature type="domain" description="Aminopeptidase P N-terminal" evidence="7">
    <location>
        <begin position="75"/>
        <end position="206"/>
    </location>
</feature>
<dbReference type="AlphaFoldDB" id="A0A0C3KIF7"/>
<dbReference type="SUPFAM" id="SSF55920">
    <property type="entry name" value="Creatinase/aminopeptidase"/>
    <property type="match status" value="1"/>
</dbReference>
<dbReference type="GO" id="GO:0006508">
    <property type="term" value="P:proteolysis"/>
    <property type="evidence" value="ECO:0007669"/>
    <property type="project" value="TreeGrafter"/>
</dbReference>
<evidence type="ECO:0000313" key="8">
    <source>
        <dbReference type="EMBL" id="KIO21283.1"/>
    </source>
</evidence>
<feature type="compositionally biased region" description="Polar residues" evidence="6">
    <location>
        <begin position="37"/>
        <end position="46"/>
    </location>
</feature>
<gene>
    <name evidence="8" type="ORF">M407DRAFT_218970</name>
</gene>
<dbReference type="EMBL" id="KN823143">
    <property type="protein sequence ID" value="KIO21283.1"/>
    <property type="molecule type" value="Genomic_DNA"/>
</dbReference>
<dbReference type="InterPro" id="IPR000994">
    <property type="entry name" value="Pept_M24"/>
</dbReference>
<comment type="cofactor">
    <cofactor evidence="1">
        <name>Mn(2+)</name>
        <dbReference type="ChEBI" id="CHEBI:29035"/>
    </cofactor>
</comment>
<reference evidence="9" key="2">
    <citation type="submission" date="2015-01" db="EMBL/GenBank/DDBJ databases">
        <title>Evolutionary Origins and Diversification of the Mycorrhizal Mutualists.</title>
        <authorList>
            <consortium name="DOE Joint Genome Institute"/>
            <consortium name="Mycorrhizal Genomics Consortium"/>
            <person name="Kohler A."/>
            <person name="Kuo A."/>
            <person name="Nagy L.G."/>
            <person name="Floudas D."/>
            <person name="Copeland A."/>
            <person name="Barry K.W."/>
            <person name="Cichocki N."/>
            <person name="Veneault-Fourrey C."/>
            <person name="LaButti K."/>
            <person name="Lindquist E.A."/>
            <person name="Lipzen A."/>
            <person name="Lundell T."/>
            <person name="Morin E."/>
            <person name="Murat C."/>
            <person name="Riley R."/>
            <person name="Ohm R."/>
            <person name="Sun H."/>
            <person name="Tunlid A."/>
            <person name="Henrissat B."/>
            <person name="Grigoriev I.V."/>
            <person name="Hibbett D.S."/>
            <person name="Martin F."/>
        </authorList>
    </citation>
    <scope>NUCLEOTIDE SEQUENCE [LARGE SCALE GENOMIC DNA]</scope>
    <source>
        <strain evidence="9">MUT 4182</strain>
    </source>
</reference>
<dbReference type="PANTHER" id="PTHR43226">
    <property type="entry name" value="XAA-PRO AMINOPEPTIDASE 3"/>
    <property type="match status" value="1"/>
</dbReference>
<evidence type="ECO:0000313" key="9">
    <source>
        <dbReference type="Proteomes" id="UP000054248"/>
    </source>
</evidence>
<keyword evidence="3" id="KW-0479">Metal-binding</keyword>
<dbReference type="PANTHER" id="PTHR43226:SF4">
    <property type="entry name" value="XAA-PRO AMINOPEPTIDASE 3"/>
    <property type="match status" value="1"/>
</dbReference>
<dbReference type="SMART" id="SM01011">
    <property type="entry name" value="AMP_N"/>
    <property type="match status" value="1"/>
</dbReference>
<dbReference type="Gene3D" id="3.40.350.10">
    <property type="entry name" value="Creatinase/prolidase N-terminal domain"/>
    <property type="match status" value="1"/>
</dbReference>
<evidence type="ECO:0000256" key="2">
    <source>
        <dbReference type="ARBA" id="ARBA00008766"/>
    </source>
</evidence>
<evidence type="ECO:0000256" key="6">
    <source>
        <dbReference type="SAM" id="MobiDB-lite"/>
    </source>
</evidence>
<proteinExistence type="inferred from homology"/>